<evidence type="ECO:0000256" key="1">
    <source>
        <dbReference type="SAM" id="Phobius"/>
    </source>
</evidence>
<dbReference type="EMBL" id="GG662429">
    <property type="protein sequence ID" value="EAS05036.1"/>
    <property type="molecule type" value="Genomic_DNA"/>
</dbReference>
<name>I7MJ38_TETTS</name>
<gene>
    <name evidence="2" type="ORF">TTHERM_00840050</name>
</gene>
<keyword evidence="1" id="KW-0472">Membrane</keyword>
<dbReference type="Proteomes" id="UP000009168">
    <property type="component" value="Unassembled WGS sequence"/>
</dbReference>
<keyword evidence="1 2" id="KW-0812">Transmembrane</keyword>
<evidence type="ECO:0000313" key="3">
    <source>
        <dbReference type="Proteomes" id="UP000009168"/>
    </source>
</evidence>
<reference evidence="3" key="1">
    <citation type="journal article" date="2006" name="PLoS Biol.">
        <title>Macronuclear genome sequence of the ciliate Tetrahymena thermophila, a model eukaryote.</title>
        <authorList>
            <person name="Eisen J.A."/>
            <person name="Coyne R.S."/>
            <person name="Wu M."/>
            <person name="Wu D."/>
            <person name="Thiagarajan M."/>
            <person name="Wortman J.R."/>
            <person name="Badger J.H."/>
            <person name="Ren Q."/>
            <person name="Amedeo P."/>
            <person name="Jones K.M."/>
            <person name="Tallon L.J."/>
            <person name="Delcher A.L."/>
            <person name="Salzberg S.L."/>
            <person name="Silva J.C."/>
            <person name="Haas B.J."/>
            <person name="Majoros W.H."/>
            <person name="Farzad M."/>
            <person name="Carlton J.M."/>
            <person name="Smith R.K. Jr."/>
            <person name="Garg J."/>
            <person name="Pearlman R.E."/>
            <person name="Karrer K.M."/>
            <person name="Sun L."/>
            <person name="Manning G."/>
            <person name="Elde N.C."/>
            <person name="Turkewitz A.P."/>
            <person name="Asai D.J."/>
            <person name="Wilkes D.E."/>
            <person name="Wang Y."/>
            <person name="Cai H."/>
            <person name="Collins K."/>
            <person name="Stewart B.A."/>
            <person name="Lee S.R."/>
            <person name="Wilamowska K."/>
            <person name="Weinberg Z."/>
            <person name="Ruzzo W.L."/>
            <person name="Wloga D."/>
            <person name="Gaertig J."/>
            <person name="Frankel J."/>
            <person name="Tsao C.-C."/>
            <person name="Gorovsky M.A."/>
            <person name="Keeling P.J."/>
            <person name="Waller R.F."/>
            <person name="Patron N.J."/>
            <person name="Cherry J.M."/>
            <person name="Stover N.A."/>
            <person name="Krieger C.J."/>
            <person name="del Toro C."/>
            <person name="Ryder H.F."/>
            <person name="Williamson S.C."/>
            <person name="Barbeau R.A."/>
            <person name="Hamilton E.P."/>
            <person name="Orias E."/>
        </authorList>
    </citation>
    <scope>NUCLEOTIDE SEQUENCE [LARGE SCALE GENOMIC DNA]</scope>
    <source>
        <strain evidence="3">SB210</strain>
    </source>
</reference>
<dbReference type="HOGENOM" id="CLU_1172714_0_0_1"/>
<keyword evidence="1" id="KW-1133">Transmembrane helix</keyword>
<organism evidence="2 3">
    <name type="scientific">Tetrahymena thermophila (strain SB210)</name>
    <dbReference type="NCBI Taxonomy" id="312017"/>
    <lineage>
        <taxon>Eukaryota</taxon>
        <taxon>Sar</taxon>
        <taxon>Alveolata</taxon>
        <taxon>Ciliophora</taxon>
        <taxon>Intramacronucleata</taxon>
        <taxon>Oligohymenophorea</taxon>
        <taxon>Hymenostomatida</taxon>
        <taxon>Tetrahymenina</taxon>
        <taxon>Tetrahymenidae</taxon>
        <taxon>Tetrahymena</taxon>
    </lineage>
</organism>
<feature type="transmembrane region" description="Helical" evidence="1">
    <location>
        <begin position="189"/>
        <end position="208"/>
    </location>
</feature>
<dbReference type="KEGG" id="tet:TTHERM_00840050"/>
<protein>
    <submittedName>
        <fullName evidence="2">Transmembrane protein, putative</fullName>
    </submittedName>
</protein>
<keyword evidence="3" id="KW-1185">Reference proteome</keyword>
<dbReference type="GeneID" id="7831298"/>
<dbReference type="RefSeq" id="XP_001025281.1">
    <property type="nucleotide sequence ID" value="XM_001025281.3"/>
</dbReference>
<dbReference type="InParanoid" id="I7MJ38"/>
<sequence length="237" mass="27481">MISKFSQLNFSKNLEKFFISFYKNNLICLSAENASNGFYIGKMIIDLDDSKKGISHTLIRNYLLNVRKKNMIQVNNQYVLQQTQLQSQYDKIFSSSIKYIQNELTTPDQILNQNDGLNSACLVLIEDGTVKFLTDEQSVQDLENQKKKVALIGKVINVQGMDILNELKYQNSIVLRNFVPYKQILLNKLLLLLSGFVGLSIIFDLTTYDRKKNLLNPLIKNDEQYKYIFQIQQKNQN</sequence>
<proteinExistence type="predicted"/>
<dbReference type="AlphaFoldDB" id="I7MJ38"/>
<accession>I7MJ38</accession>
<evidence type="ECO:0000313" key="2">
    <source>
        <dbReference type="EMBL" id="EAS05036.1"/>
    </source>
</evidence>